<evidence type="ECO:0000313" key="2">
    <source>
        <dbReference type="EMBL" id="MED6247958.1"/>
    </source>
</evidence>
<name>A0ABU7BCE1_9TELE</name>
<comment type="caution">
    <text evidence="2">The sequence shown here is derived from an EMBL/GenBank/DDBJ whole genome shotgun (WGS) entry which is preliminary data.</text>
</comment>
<evidence type="ECO:0000256" key="1">
    <source>
        <dbReference type="SAM" id="Phobius"/>
    </source>
</evidence>
<keyword evidence="3" id="KW-1185">Reference proteome</keyword>
<protein>
    <submittedName>
        <fullName evidence="2">Uncharacterized protein</fullName>
    </submittedName>
</protein>
<keyword evidence="1" id="KW-0812">Transmembrane</keyword>
<organism evidence="2 3">
    <name type="scientific">Ataeniobius toweri</name>
    <dbReference type="NCBI Taxonomy" id="208326"/>
    <lineage>
        <taxon>Eukaryota</taxon>
        <taxon>Metazoa</taxon>
        <taxon>Chordata</taxon>
        <taxon>Craniata</taxon>
        <taxon>Vertebrata</taxon>
        <taxon>Euteleostomi</taxon>
        <taxon>Actinopterygii</taxon>
        <taxon>Neopterygii</taxon>
        <taxon>Teleostei</taxon>
        <taxon>Neoteleostei</taxon>
        <taxon>Acanthomorphata</taxon>
        <taxon>Ovalentaria</taxon>
        <taxon>Atherinomorphae</taxon>
        <taxon>Cyprinodontiformes</taxon>
        <taxon>Goodeidae</taxon>
        <taxon>Ataeniobius</taxon>
    </lineage>
</organism>
<accession>A0ABU7BCE1</accession>
<gene>
    <name evidence="2" type="ORF">ATANTOWER_022209</name>
</gene>
<sequence length="189" mass="22146">MLHADKRGSDANLRTSNNRRAAIRPASLAPCGTKWRRSDLPSTIWLRLLGSGTAWRLKGRGKDFLFCRNIEEEHICVHVLYSYRKCQNAKNYPENFLKYPEKCFLKTKSLKMRFKRQKQFLLKEWCWFKCWHRSVKMQQMQNKRSGGILQRTQKKGLMPTPVPVATIIVSVLCLLLSLALIKHKMALRI</sequence>
<dbReference type="EMBL" id="JAHUTI010049656">
    <property type="protein sequence ID" value="MED6247958.1"/>
    <property type="molecule type" value="Genomic_DNA"/>
</dbReference>
<keyword evidence="1" id="KW-1133">Transmembrane helix</keyword>
<evidence type="ECO:0000313" key="3">
    <source>
        <dbReference type="Proteomes" id="UP001345963"/>
    </source>
</evidence>
<feature type="transmembrane region" description="Helical" evidence="1">
    <location>
        <begin position="162"/>
        <end position="181"/>
    </location>
</feature>
<proteinExistence type="predicted"/>
<reference evidence="2 3" key="1">
    <citation type="submission" date="2021-07" db="EMBL/GenBank/DDBJ databases">
        <authorList>
            <person name="Palmer J.M."/>
        </authorList>
    </citation>
    <scope>NUCLEOTIDE SEQUENCE [LARGE SCALE GENOMIC DNA]</scope>
    <source>
        <strain evidence="2 3">AT_MEX2019</strain>
        <tissue evidence="2">Muscle</tissue>
    </source>
</reference>
<keyword evidence="1" id="KW-0472">Membrane</keyword>
<dbReference type="Proteomes" id="UP001345963">
    <property type="component" value="Unassembled WGS sequence"/>
</dbReference>